<gene>
    <name evidence="5" type="ORF">ACHAWO_009949</name>
</gene>
<dbReference type="Gene3D" id="3.40.50.150">
    <property type="entry name" value="Vaccinia Virus protein VP39"/>
    <property type="match status" value="1"/>
</dbReference>
<comment type="caution">
    <text evidence="5">The sequence shown here is derived from an EMBL/GenBank/DDBJ whole genome shotgun (WGS) entry which is preliminary data.</text>
</comment>
<keyword evidence="2" id="KW-0489">Methyltransferase</keyword>
<keyword evidence="4" id="KW-1133">Transmembrane helix</keyword>
<proteinExistence type="inferred from homology"/>
<organism evidence="5 6">
    <name type="scientific">Cyclotella atomus</name>
    <dbReference type="NCBI Taxonomy" id="382360"/>
    <lineage>
        <taxon>Eukaryota</taxon>
        <taxon>Sar</taxon>
        <taxon>Stramenopiles</taxon>
        <taxon>Ochrophyta</taxon>
        <taxon>Bacillariophyta</taxon>
        <taxon>Coscinodiscophyceae</taxon>
        <taxon>Thalassiosirophycidae</taxon>
        <taxon>Stephanodiscales</taxon>
        <taxon>Stephanodiscaceae</taxon>
        <taxon>Cyclotella</taxon>
    </lineage>
</organism>
<evidence type="ECO:0000256" key="2">
    <source>
        <dbReference type="ARBA" id="ARBA00022603"/>
    </source>
</evidence>
<dbReference type="SUPFAM" id="SSF53335">
    <property type="entry name" value="S-adenosyl-L-methionine-dependent methyltransferases"/>
    <property type="match status" value="1"/>
</dbReference>
<evidence type="ECO:0000256" key="4">
    <source>
        <dbReference type="SAM" id="Phobius"/>
    </source>
</evidence>
<dbReference type="InterPro" id="IPR011610">
    <property type="entry name" value="SAM_mthyl_Trfase_ML2640-like"/>
</dbReference>
<evidence type="ECO:0000313" key="6">
    <source>
        <dbReference type="Proteomes" id="UP001530400"/>
    </source>
</evidence>
<dbReference type="Pfam" id="PF04072">
    <property type="entry name" value="LCM"/>
    <property type="match status" value="1"/>
</dbReference>
<evidence type="ECO:0000313" key="5">
    <source>
        <dbReference type="EMBL" id="KAL3799828.1"/>
    </source>
</evidence>
<accession>A0ABD3QIW5</accession>
<keyword evidence="3" id="KW-0808">Transferase</keyword>
<name>A0ABD3QIW5_9STRA</name>
<dbReference type="AlphaFoldDB" id="A0ABD3QIW5"/>
<dbReference type="EMBL" id="JALLPJ020000175">
    <property type="protein sequence ID" value="KAL3799828.1"/>
    <property type="molecule type" value="Genomic_DNA"/>
</dbReference>
<comment type="similarity">
    <text evidence="1">Belongs to the UPF0677 family.</text>
</comment>
<feature type="transmembrane region" description="Helical" evidence="4">
    <location>
        <begin position="40"/>
        <end position="69"/>
    </location>
</feature>
<dbReference type="GO" id="GO:0008168">
    <property type="term" value="F:methyltransferase activity"/>
    <property type="evidence" value="ECO:0007669"/>
    <property type="project" value="UniProtKB-KW"/>
</dbReference>
<dbReference type="GO" id="GO:0032259">
    <property type="term" value="P:methylation"/>
    <property type="evidence" value="ECO:0007669"/>
    <property type="project" value="UniProtKB-KW"/>
</dbReference>
<keyword evidence="4" id="KW-0472">Membrane</keyword>
<evidence type="ECO:0000256" key="1">
    <source>
        <dbReference type="ARBA" id="ARBA00008138"/>
    </source>
</evidence>
<keyword evidence="4" id="KW-0812">Transmembrane</keyword>
<dbReference type="PANTHER" id="PTHR43619">
    <property type="entry name" value="S-ADENOSYL-L-METHIONINE-DEPENDENT METHYLTRANSFERASE YKTD-RELATED"/>
    <property type="match status" value="1"/>
</dbReference>
<dbReference type="InterPro" id="IPR029063">
    <property type="entry name" value="SAM-dependent_MTases_sf"/>
</dbReference>
<dbReference type="InterPro" id="IPR007213">
    <property type="entry name" value="Ppm1/Ppm2/Tcmp"/>
</dbReference>
<evidence type="ECO:0000256" key="3">
    <source>
        <dbReference type="ARBA" id="ARBA00022679"/>
    </source>
</evidence>
<dbReference type="PANTHER" id="PTHR43619:SF2">
    <property type="entry name" value="S-ADENOSYL-L-METHIONINE-DEPENDENT METHYLTRANSFERASES SUPERFAMILY PROTEIN"/>
    <property type="match status" value="1"/>
</dbReference>
<keyword evidence="6" id="KW-1185">Reference proteome</keyword>
<sequence length="414" mass="46949">MNAASYTSKLAYDTSRRRERTILRWTLLNLFPNSRIWSRLLGFVSFGTGLGITTFLITASCALVPSIIFSKYIMRWPSAFNRPQLNDTDAVKKNTSTTEVGSLTALKTFAARSQMALQSSGGPDCLAPILVGHVSLVGPNIPGSYIYTHIYLFLSRCHYYLTGRIFVDQLTEFCLKKLTKLGEIACLQARTCRLDDVVDTFACENKDNDYNVVILGAGYDTRCYRLSSIMGKKNVHLYEVDARGTQRIKRKALKDSAIQSDHVEFVHCDFENEDWLVSLQTQSTFNKEFPTVFVWEGVTMYLDLQVVYSTISKIAICGDRSCIAFDYMFHESMNDAARKSAERIGEPWKCTIDYNEMDNVVAECQKLVADNKSLLKVLDHLDKSEMKRRYLAQYNDGSYIGYLEEFGAFCLIGT</sequence>
<protein>
    <submittedName>
        <fullName evidence="5">Uncharacterized protein</fullName>
    </submittedName>
</protein>
<dbReference type="Proteomes" id="UP001530400">
    <property type="component" value="Unassembled WGS sequence"/>
</dbReference>
<dbReference type="NCBIfam" id="TIGR00027">
    <property type="entry name" value="mthyl_TIGR00027"/>
    <property type="match status" value="1"/>
</dbReference>
<reference evidence="5 6" key="1">
    <citation type="submission" date="2024-10" db="EMBL/GenBank/DDBJ databases">
        <title>Updated reference genomes for cyclostephanoid diatoms.</title>
        <authorList>
            <person name="Roberts W.R."/>
            <person name="Alverson A.J."/>
        </authorList>
    </citation>
    <scope>NUCLEOTIDE SEQUENCE [LARGE SCALE GENOMIC DNA]</scope>
    <source>
        <strain evidence="5 6">AJA010-31</strain>
    </source>
</reference>